<comment type="caution">
    <text evidence="18">The sequence shown here is derived from an EMBL/GenBank/DDBJ whole genome shotgun (WGS) entry which is preliminary data.</text>
</comment>
<comment type="catalytic activity">
    <reaction evidence="12">
        <text>Cd(2+)(in) + H(+)(out) = Cd(2+)(out) + H(+)(in)</text>
        <dbReference type="Rhea" id="RHEA:28739"/>
        <dbReference type="ChEBI" id="CHEBI:15378"/>
        <dbReference type="ChEBI" id="CHEBI:48775"/>
    </reaction>
</comment>
<dbReference type="GO" id="GO:0015086">
    <property type="term" value="F:cadmium ion transmembrane transporter activity"/>
    <property type="evidence" value="ECO:0007669"/>
    <property type="project" value="TreeGrafter"/>
</dbReference>
<feature type="transmembrane region" description="Helical" evidence="15">
    <location>
        <begin position="156"/>
        <end position="173"/>
    </location>
</feature>
<keyword evidence="19" id="KW-1185">Reference proteome</keyword>
<keyword evidence="7" id="KW-0406">Ion transport</keyword>
<evidence type="ECO:0000313" key="18">
    <source>
        <dbReference type="EMBL" id="RRJ84639.1"/>
    </source>
</evidence>
<comment type="subcellular location">
    <subcellularLocation>
        <location evidence="1">Cell membrane</location>
        <topology evidence="1">Multi-pass membrane protein</topology>
    </subcellularLocation>
</comment>
<protein>
    <recommendedName>
        <fullName evidence="14">Cation-efflux pump FieF</fullName>
    </recommendedName>
</protein>
<dbReference type="Gene3D" id="1.20.1510.10">
    <property type="entry name" value="Cation efflux protein transmembrane domain"/>
    <property type="match status" value="1"/>
</dbReference>
<evidence type="ECO:0000256" key="2">
    <source>
        <dbReference type="ARBA" id="ARBA00010212"/>
    </source>
</evidence>
<dbReference type="GO" id="GO:0006882">
    <property type="term" value="P:intracellular zinc ion homeostasis"/>
    <property type="evidence" value="ECO:0007669"/>
    <property type="project" value="TreeGrafter"/>
</dbReference>
<evidence type="ECO:0000256" key="4">
    <source>
        <dbReference type="ARBA" id="ARBA00022475"/>
    </source>
</evidence>
<dbReference type="SUPFAM" id="SSF161111">
    <property type="entry name" value="Cation efflux protein transmembrane domain-like"/>
    <property type="match status" value="1"/>
</dbReference>
<dbReference type="FunFam" id="1.20.1510.10:FF:000001">
    <property type="entry name" value="Ferrous-iron efflux pump FieF"/>
    <property type="match status" value="1"/>
</dbReference>
<feature type="transmembrane region" description="Helical" evidence="15">
    <location>
        <begin position="179"/>
        <end position="196"/>
    </location>
</feature>
<dbReference type="InterPro" id="IPR002524">
    <property type="entry name" value="Cation_efflux"/>
</dbReference>
<feature type="transmembrane region" description="Helical" evidence="15">
    <location>
        <begin position="37"/>
        <end position="58"/>
    </location>
</feature>
<dbReference type="InterPro" id="IPR027469">
    <property type="entry name" value="Cation_efflux_TMD_sf"/>
</dbReference>
<accession>A0A3P3VT35</accession>
<gene>
    <name evidence="18" type="ORF">D0544_05930</name>
</gene>
<evidence type="ECO:0000256" key="11">
    <source>
        <dbReference type="ARBA" id="ARBA00047695"/>
    </source>
</evidence>
<feature type="transmembrane region" description="Helical" evidence="15">
    <location>
        <begin position="79"/>
        <end position="100"/>
    </location>
</feature>
<dbReference type="GO" id="GO:0015093">
    <property type="term" value="F:ferrous iron transmembrane transporter activity"/>
    <property type="evidence" value="ECO:0007669"/>
    <property type="project" value="TreeGrafter"/>
</dbReference>
<feature type="domain" description="Cation efflux protein transmembrane" evidence="16">
    <location>
        <begin position="12"/>
        <end position="204"/>
    </location>
</feature>
<dbReference type="AlphaFoldDB" id="A0A3P3VT35"/>
<keyword evidence="9 15" id="KW-0472">Membrane</keyword>
<keyword evidence="4" id="KW-1003">Cell membrane</keyword>
<dbReference type="PANTHER" id="PTHR43840:SF41">
    <property type="entry name" value="CATION-EFFLUX PUMP FIEF"/>
    <property type="match status" value="1"/>
</dbReference>
<dbReference type="Pfam" id="PF01545">
    <property type="entry name" value="Cation_efflux"/>
    <property type="match status" value="1"/>
</dbReference>
<evidence type="ECO:0000256" key="15">
    <source>
        <dbReference type="SAM" id="Phobius"/>
    </source>
</evidence>
<evidence type="ECO:0000256" key="14">
    <source>
        <dbReference type="ARBA" id="ARBA00072262"/>
    </source>
</evidence>
<evidence type="ECO:0000256" key="5">
    <source>
        <dbReference type="ARBA" id="ARBA00022496"/>
    </source>
</evidence>
<feature type="transmembrane region" description="Helical" evidence="15">
    <location>
        <begin position="115"/>
        <end position="136"/>
    </location>
</feature>
<keyword evidence="5" id="KW-0408">Iron</keyword>
<dbReference type="InterPro" id="IPR027470">
    <property type="entry name" value="Cation_efflux_CTD"/>
</dbReference>
<evidence type="ECO:0000256" key="9">
    <source>
        <dbReference type="ARBA" id="ARBA00023136"/>
    </source>
</evidence>
<evidence type="ECO:0000256" key="13">
    <source>
        <dbReference type="ARBA" id="ARBA00062926"/>
    </source>
</evidence>
<keyword evidence="3" id="KW-0813">Transport</keyword>
<evidence type="ECO:0000256" key="3">
    <source>
        <dbReference type="ARBA" id="ARBA00022448"/>
    </source>
</evidence>
<evidence type="ECO:0000256" key="6">
    <source>
        <dbReference type="ARBA" id="ARBA00022692"/>
    </source>
</evidence>
<dbReference type="FunFam" id="3.30.70.1350:FF:000002">
    <property type="entry name" value="Ferrous-iron efflux pump FieF"/>
    <property type="match status" value="1"/>
</dbReference>
<dbReference type="InterPro" id="IPR058533">
    <property type="entry name" value="Cation_efflux_TM"/>
</dbReference>
<dbReference type="InterPro" id="IPR050291">
    <property type="entry name" value="CDF_Transporter"/>
</dbReference>
<dbReference type="Proteomes" id="UP000280792">
    <property type="component" value="Unassembled WGS sequence"/>
</dbReference>
<keyword evidence="8 15" id="KW-1133">Transmembrane helix</keyword>
<comment type="similarity">
    <text evidence="2">Belongs to the cation diffusion facilitator (CDF) transporter (TC 2.A.4) family. FieF subfamily.</text>
</comment>
<dbReference type="NCBIfam" id="TIGR01297">
    <property type="entry name" value="CDF"/>
    <property type="match status" value="1"/>
</dbReference>
<dbReference type="InterPro" id="IPR036837">
    <property type="entry name" value="Cation_efflux_CTD_sf"/>
</dbReference>
<dbReference type="Gene3D" id="3.30.70.1350">
    <property type="entry name" value="Cation efflux protein, cytoplasmic domain"/>
    <property type="match status" value="1"/>
</dbReference>
<organism evidence="18 19">
    <name type="scientific">Aestuariirhabdus litorea</name>
    <dbReference type="NCBI Taxonomy" id="2528527"/>
    <lineage>
        <taxon>Bacteria</taxon>
        <taxon>Pseudomonadati</taxon>
        <taxon>Pseudomonadota</taxon>
        <taxon>Gammaproteobacteria</taxon>
        <taxon>Oceanospirillales</taxon>
        <taxon>Aestuariirhabdaceae</taxon>
        <taxon>Aestuariirhabdus</taxon>
    </lineage>
</organism>
<dbReference type="EMBL" id="QWEZ01000001">
    <property type="protein sequence ID" value="RRJ84639.1"/>
    <property type="molecule type" value="Genomic_DNA"/>
</dbReference>
<evidence type="ECO:0000259" key="16">
    <source>
        <dbReference type="Pfam" id="PF01545"/>
    </source>
</evidence>
<comment type="catalytic activity">
    <reaction evidence="10">
        <text>Fe(2+)(in) + H(+)(out) = Fe(2+)(out) + H(+)(in)</text>
        <dbReference type="Rhea" id="RHEA:29439"/>
        <dbReference type="ChEBI" id="CHEBI:15378"/>
        <dbReference type="ChEBI" id="CHEBI:29033"/>
    </reaction>
</comment>
<keyword evidence="6 15" id="KW-0812">Transmembrane</keyword>
<dbReference type="GO" id="GO:0015341">
    <property type="term" value="F:zinc efflux antiporter activity"/>
    <property type="evidence" value="ECO:0007669"/>
    <property type="project" value="TreeGrafter"/>
</dbReference>
<dbReference type="Pfam" id="PF16916">
    <property type="entry name" value="ZT_dimer"/>
    <property type="match status" value="1"/>
</dbReference>
<evidence type="ECO:0000313" key="19">
    <source>
        <dbReference type="Proteomes" id="UP000280792"/>
    </source>
</evidence>
<dbReference type="SUPFAM" id="SSF160240">
    <property type="entry name" value="Cation efflux protein cytoplasmic domain-like"/>
    <property type="match status" value="1"/>
</dbReference>
<feature type="domain" description="Cation efflux protein cytoplasmic" evidence="17">
    <location>
        <begin position="208"/>
        <end position="284"/>
    </location>
</feature>
<keyword evidence="7" id="KW-0864">Zinc transport</keyword>
<evidence type="ECO:0000259" key="17">
    <source>
        <dbReference type="Pfam" id="PF16916"/>
    </source>
</evidence>
<evidence type="ECO:0000256" key="10">
    <source>
        <dbReference type="ARBA" id="ARBA00035584"/>
    </source>
</evidence>
<dbReference type="PANTHER" id="PTHR43840">
    <property type="entry name" value="MITOCHONDRIAL METAL TRANSPORTER 1-RELATED"/>
    <property type="match status" value="1"/>
</dbReference>
<name>A0A3P3VT35_9GAMM</name>
<feature type="transmembrane region" description="Helical" evidence="15">
    <location>
        <begin position="12"/>
        <end position="31"/>
    </location>
</feature>
<evidence type="ECO:0000256" key="7">
    <source>
        <dbReference type="ARBA" id="ARBA00022906"/>
    </source>
</evidence>
<reference evidence="18 19" key="2">
    <citation type="submission" date="2018-12" db="EMBL/GenBank/DDBJ databases">
        <title>Simiduia agarivorans gen. nov., sp. nov., a marine, agarolytic bacterium isolated from shallow coastal water from Keelung, Taiwan.</title>
        <authorList>
            <person name="Shieh W.Y."/>
        </authorList>
    </citation>
    <scope>NUCLEOTIDE SEQUENCE [LARGE SCALE GENOMIC DNA]</scope>
    <source>
        <strain evidence="18 19">GTF-13</strain>
    </source>
</reference>
<proteinExistence type="inferred from homology"/>
<evidence type="ECO:0000256" key="1">
    <source>
        <dbReference type="ARBA" id="ARBA00004651"/>
    </source>
</evidence>
<sequence length="285" mass="31494">MQRERLMRWASLASVATAFSLILAKLVAWLFTGSVSVLASLVDSMLDAMASLVNLLAVRYSLKPADEDHQFGHGKAESLAALVQTAFICGSAIFLIFHAIDDLRSRSEIGNEQVGVWVILFSIALTAALVLFQGYVVRHTGSVTIKADALHYRMDLLTNASVLAALVLSWLGYKSMDAWVAIGIALYMLYGVREIVMESFDLLMDRQLPPEQLEEIETLVMSVGGVQGFHELRTRRSGTMPIIQLDLEMDGSMTLEEAHDIAERVMILIKKRFPGADVTIHQDPV</sequence>
<keyword evidence="5" id="KW-0410">Iron transport</keyword>
<evidence type="ECO:0000256" key="8">
    <source>
        <dbReference type="ARBA" id="ARBA00022989"/>
    </source>
</evidence>
<dbReference type="GO" id="GO:0005886">
    <property type="term" value="C:plasma membrane"/>
    <property type="evidence" value="ECO:0007669"/>
    <property type="project" value="UniProtKB-SubCell"/>
</dbReference>
<comment type="subunit">
    <text evidence="13">Homodimer. The subunits are held together in a parallel orientation through zinc binding at the interface of the cytoplasmic domains.</text>
</comment>
<keyword evidence="7" id="KW-0862">Zinc</keyword>
<reference evidence="18 19" key="1">
    <citation type="submission" date="2018-08" db="EMBL/GenBank/DDBJ databases">
        <authorList>
            <person name="Khan S.A."/>
        </authorList>
    </citation>
    <scope>NUCLEOTIDE SEQUENCE [LARGE SCALE GENOMIC DNA]</scope>
    <source>
        <strain evidence="18 19">GTF-13</strain>
    </source>
</reference>
<evidence type="ECO:0000256" key="12">
    <source>
        <dbReference type="ARBA" id="ARBA00050984"/>
    </source>
</evidence>
<comment type="catalytic activity">
    <reaction evidence="11">
        <text>Zn(2+)(in) + H(+)(out) = Zn(2+)(out) + H(+)(in)</text>
        <dbReference type="Rhea" id="RHEA:28839"/>
        <dbReference type="ChEBI" id="CHEBI:15378"/>
        <dbReference type="ChEBI" id="CHEBI:29105"/>
    </reaction>
</comment>